<evidence type="ECO:0000259" key="9">
    <source>
        <dbReference type="PROSITE" id="PS50157"/>
    </source>
</evidence>
<dbReference type="Gene3D" id="3.30.160.60">
    <property type="entry name" value="Classic Zinc Finger"/>
    <property type="match status" value="2"/>
</dbReference>
<dbReference type="GO" id="GO:0000981">
    <property type="term" value="F:DNA-binding transcription factor activity, RNA polymerase II-specific"/>
    <property type="evidence" value="ECO:0007669"/>
    <property type="project" value="InterPro"/>
</dbReference>
<comment type="subcellular location">
    <subcellularLocation>
        <location evidence="1">Nucleus</location>
    </subcellularLocation>
</comment>
<protein>
    <recommendedName>
        <fullName evidence="9">C2H2-type domain-containing protein</fullName>
    </recommendedName>
</protein>
<feature type="region of interest" description="Disordered" evidence="8">
    <location>
        <begin position="65"/>
        <end position="195"/>
    </location>
</feature>
<dbReference type="PROSITE" id="PS00028">
    <property type="entry name" value="ZINC_FINGER_C2H2_1"/>
    <property type="match status" value="2"/>
</dbReference>
<evidence type="ECO:0000256" key="2">
    <source>
        <dbReference type="ARBA" id="ARBA00022723"/>
    </source>
</evidence>
<sequence length="873" mass="96504">MPPQKKYVCAFCARAFTRSEHKQRHERSHTNEKPFHCLYCTSAFVRRDLLQRHCRTVHNIKLVSRSKRDKRALSDGSIQPDSEGNLHPVNVNASSSSAASATLTATPDQHPPNVPGPGPGPASGPAQAPAHGSNPAHASNNHNSSFPPPLAPPLAHIPSNTLAEPLSPRGHRSPPAHPFQHPVSNPQVPSAVVLSPNSSAPLASLRLSAHLPSQDPLHLLSISKNLSHICDSQDLQYPVNELFLVGHSVLSAEPYTVFPNSLAALVDQLHSHLSGSTLSEFRLGQVYSVLAVGALSKPSRAYDSEELATTFINKSWNIVVDKLNSAHSSVHAQCDVLKNLFLLTYIYLRYFNNDLMVSYLEDSAHFILSNLSSSPEYAELIDFNIEVFWSIYVLVSKYKANEAPPKFYSWFMASKLQKGSPITLASAAKTYAKQTLPLEDPFLLEVIICTLSNEVNNLIFNKVLWLYDSLQSLHNAIVLANKSMAMSLSPPARGTSDIFSIFRTKLILGASPKYEELLQTHLFKITKPYHWNMLLLTLREFNAPFSFNNFMRENLMSSFQNFGNSLLGFFTYESSSFPTSRAQSPNPELNNNLGIVSFPLIFQCNFLSLNNTDPPFRPSDLSIVDLANLNNLILEWYITIVKVLVNLITKSSQTEAEEIVRNSTILSCLFYMINSNCSSTPAFASTEFYLQVFEELTRICDTWFNFINQTANLRNLRINLNRFLNDLVVLALNNDNMSLGDLYVANESILIKNKRSKSIGSIDMSSTPSTRSSLSTTIPTTNRGVSNNYVLKPDNEAGSPQQYYSTQIPAPSSLAPLQGVTKLNFSSPAGPGAQSSMAQPMRSPPVHHPPSTYVLPPIYAAVKDLGKPGDSMK</sequence>
<dbReference type="InterPro" id="IPR013087">
    <property type="entry name" value="Znf_C2H2_type"/>
</dbReference>
<name>A0AAW0VHB6_CANAR</name>
<dbReference type="Proteomes" id="UP000230249">
    <property type="component" value="Unassembled WGS sequence"/>
</dbReference>
<dbReference type="InterPro" id="IPR051059">
    <property type="entry name" value="VerF-like"/>
</dbReference>
<evidence type="ECO:0000313" key="11">
    <source>
        <dbReference type="Proteomes" id="UP000230249"/>
    </source>
</evidence>
<reference evidence="10 11" key="2">
    <citation type="journal article" date="2018" name="Nat. Commun.">
        <title>Genomic insights into multidrug-resistance, mating and virulence in Candida auris and related emerging species.</title>
        <authorList>
            <person name="Munoz J.F."/>
            <person name="Gade L."/>
            <person name="Chow N.A."/>
            <person name="Loparev V.N."/>
            <person name="Juieng P."/>
            <person name="Berkow E.L."/>
            <person name="Farrer R.A."/>
            <person name="Litvintseva A.P."/>
            <person name="Cuomo C.A."/>
        </authorList>
    </citation>
    <scope>GENOME REANNOTATION</scope>
    <source>
        <strain evidence="10 11">B8441</strain>
    </source>
</reference>
<accession>A0AAW0VHB6</accession>
<evidence type="ECO:0000256" key="1">
    <source>
        <dbReference type="ARBA" id="ARBA00004123"/>
    </source>
</evidence>
<feature type="region of interest" description="Disordered" evidence="8">
    <location>
        <begin position="821"/>
        <end position="854"/>
    </location>
</feature>
<dbReference type="PANTHER" id="PTHR40626">
    <property type="entry name" value="MIP31509P"/>
    <property type="match status" value="1"/>
</dbReference>
<feature type="domain" description="C2H2-type" evidence="9">
    <location>
        <begin position="7"/>
        <end position="34"/>
    </location>
</feature>
<evidence type="ECO:0000256" key="4">
    <source>
        <dbReference type="ARBA" id="ARBA00022771"/>
    </source>
</evidence>
<feature type="compositionally biased region" description="Pro residues" evidence="8">
    <location>
        <begin position="109"/>
        <end position="122"/>
    </location>
</feature>
<proteinExistence type="predicted"/>
<keyword evidence="2" id="KW-0479">Metal-binding</keyword>
<feature type="compositionally biased region" description="Polar residues" evidence="8">
    <location>
        <begin position="821"/>
        <end position="838"/>
    </location>
</feature>
<organism evidence="10 11">
    <name type="scientific">Candidozyma auris</name>
    <name type="common">Yeast</name>
    <name type="synonym">Candida auris</name>
    <dbReference type="NCBI Taxonomy" id="498019"/>
    <lineage>
        <taxon>Eukaryota</taxon>
        <taxon>Fungi</taxon>
        <taxon>Dikarya</taxon>
        <taxon>Ascomycota</taxon>
        <taxon>Saccharomycotina</taxon>
        <taxon>Pichiomycetes</taxon>
        <taxon>Metschnikowiaceae</taxon>
        <taxon>Candidozyma</taxon>
    </lineage>
</organism>
<feature type="compositionally biased region" description="Low complexity" evidence="8">
    <location>
        <begin position="93"/>
        <end position="106"/>
    </location>
</feature>
<evidence type="ECO:0000256" key="7">
    <source>
        <dbReference type="PROSITE-ProRule" id="PRU00042"/>
    </source>
</evidence>
<dbReference type="AlphaFoldDB" id="A0AAW0VHB6"/>
<comment type="caution">
    <text evidence="10">The sequence shown here is derived from an EMBL/GenBank/DDBJ whole genome shotgun (WGS) entry which is preliminary data.</text>
</comment>
<evidence type="ECO:0000256" key="6">
    <source>
        <dbReference type="ARBA" id="ARBA00023242"/>
    </source>
</evidence>
<dbReference type="PROSITE" id="PS50157">
    <property type="entry name" value="ZINC_FINGER_C2H2_2"/>
    <property type="match status" value="2"/>
</dbReference>
<dbReference type="GO" id="GO:0000785">
    <property type="term" value="C:chromatin"/>
    <property type="evidence" value="ECO:0007669"/>
    <property type="project" value="TreeGrafter"/>
</dbReference>
<dbReference type="GO" id="GO:0008270">
    <property type="term" value="F:zinc ion binding"/>
    <property type="evidence" value="ECO:0007669"/>
    <property type="project" value="UniProtKB-KW"/>
</dbReference>
<keyword evidence="4 7" id="KW-0863">Zinc-finger</keyword>
<feature type="region of interest" description="Disordered" evidence="8">
    <location>
        <begin position="760"/>
        <end position="809"/>
    </location>
</feature>
<feature type="compositionally biased region" description="Polar residues" evidence="8">
    <location>
        <begin position="798"/>
        <end position="809"/>
    </location>
</feature>
<feature type="domain" description="C2H2-type" evidence="9">
    <location>
        <begin position="35"/>
        <end position="58"/>
    </location>
</feature>
<reference evidence="10 11" key="1">
    <citation type="journal article" date="2017" name="Clin. Infect. Dis.">
        <title>Simultaneous emergence of multidrug-resistant Candida auris on 3 continents confirmed by whole-genome sequencing and epidemiological analyses.</title>
        <authorList>
            <person name="Lockhart S.R."/>
            <person name="Etienne K.A."/>
            <person name="Vallabhaneni S."/>
            <person name="Farooqi J."/>
            <person name="Chowdhary A."/>
            <person name="Govender N.P."/>
            <person name="Colombo A.L."/>
            <person name="Calvo B."/>
            <person name="Cuomo C.A."/>
            <person name="Desjardins C.A."/>
            <person name="Berkow E.L."/>
            <person name="Castanheira M."/>
            <person name="Magobo R.E."/>
            <person name="Jabeen K."/>
            <person name="Asghar R.J."/>
            <person name="Meis J.F."/>
            <person name="Jackson B."/>
            <person name="Chiller T."/>
            <person name="Litvintseva A.P."/>
        </authorList>
    </citation>
    <scope>NUCLEOTIDE SEQUENCE [LARGE SCALE GENOMIC DNA]</scope>
    <source>
        <strain evidence="10 11">B8441</strain>
    </source>
</reference>
<dbReference type="GO" id="GO:0005634">
    <property type="term" value="C:nucleus"/>
    <property type="evidence" value="ECO:0007669"/>
    <property type="project" value="UniProtKB-SubCell"/>
</dbReference>
<dbReference type="PANTHER" id="PTHR40626:SF34">
    <property type="entry name" value="ZINC FINGER PROTEIN YGR067C"/>
    <property type="match status" value="1"/>
</dbReference>
<gene>
    <name evidence="10" type="ORF">B9J08_02787</name>
</gene>
<evidence type="ECO:0000256" key="8">
    <source>
        <dbReference type="SAM" id="MobiDB-lite"/>
    </source>
</evidence>
<keyword evidence="6" id="KW-0539">Nucleus</keyword>
<dbReference type="SMART" id="SM00355">
    <property type="entry name" value="ZnF_C2H2"/>
    <property type="match status" value="2"/>
</dbReference>
<evidence type="ECO:0000313" key="10">
    <source>
        <dbReference type="EMBL" id="KAK8441469.1"/>
    </source>
</evidence>
<evidence type="ECO:0000256" key="3">
    <source>
        <dbReference type="ARBA" id="ARBA00022737"/>
    </source>
</evidence>
<feature type="compositionally biased region" description="Low complexity" evidence="8">
    <location>
        <begin position="765"/>
        <end position="781"/>
    </location>
</feature>
<dbReference type="GO" id="GO:0000978">
    <property type="term" value="F:RNA polymerase II cis-regulatory region sequence-specific DNA binding"/>
    <property type="evidence" value="ECO:0007669"/>
    <property type="project" value="InterPro"/>
</dbReference>
<feature type="compositionally biased region" description="Low complexity" evidence="8">
    <location>
        <begin position="123"/>
        <end position="145"/>
    </location>
</feature>
<keyword evidence="3" id="KW-0677">Repeat</keyword>
<dbReference type="EMBL" id="PEKT03000002">
    <property type="protein sequence ID" value="KAK8441469.1"/>
    <property type="molecule type" value="Genomic_DNA"/>
</dbReference>
<keyword evidence="5" id="KW-0862">Zinc</keyword>
<dbReference type="SUPFAM" id="SSF57667">
    <property type="entry name" value="beta-beta-alpha zinc fingers"/>
    <property type="match status" value="1"/>
</dbReference>
<dbReference type="InterPro" id="IPR036236">
    <property type="entry name" value="Znf_C2H2_sf"/>
</dbReference>
<evidence type="ECO:0000256" key="5">
    <source>
        <dbReference type="ARBA" id="ARBA00022833"/>
    </source>
</evidence>
<keyword evidence="11" id="KW-1185">Reference proteome</keyword>